<dbReference type="Gene3D" id="2.60.40.380">
    <property type="entry name" value="Purple acid phosphatase-like, N-terminal"/>
    <property type="match status" value="1"/>
</dbReference>
<accession>A0A0L0DMA7</accession>
<feature type="domain" description="Calcineurin-like phosphoesterase" evidence="4">
    <location>
        <begin position="128"/>
        <end position="352"/>
    </location>
</feature>
<evidence type="ECO:0000313" key="8">
    <source>
        <dbReference type="Proteomes" id="UP000054408"/>
    </source>
</evidence>
<dbReference type="GO" id="GO:0003993">
    <property type="term" value="F:acid phosphatase activity"/>
    <property type="evidence" value="ECO:0007669"/>
    <property type="project" value="UniProtKB-EC"/>
</dbReference>
<dbReference type="RefSeq" id="XP_013761778.1">
    <property type="nucleotide sequence ID" value="XM_013906324.1"/>
</dbReference>
<dbReference type="eggNOG" id="KOG1378">
    <property type="taxonomic scope" value="Eukaryota"/>
</dbReference>
<feature type="signal peptide" evidence="3">
    <location>
        <begin position="1"/>
        <end position="19"/>
    </location>
</feature>
<comment type="similarity">
    <text evidence="3">Belongs to the metallophosphoesterase superfamily. Purple acid phosphatase family.</text>
</comment>
<comment type="catalytic activity">
    <reaction evidence="3">
        <text>a phosphate monoester + H2O = an alcohol + phosphate</text>
        <dbReference type="Rhea" id="RHEA:15017"/>
        <dbReference type="ChEBI" id="CHEBI:15377"/>
        <dbReference type="ChEBI" id="CHEBI:30879"/>
        <dbReference type="ChEBI" id="CHEBI:43474"/>
        <dbReference type="ChEBI" id="CHEBI:67140"/>
        <dbReference type="EC" id="3.1.3.2"/>
    </reaction>
</comment>
<dbReference type="InterPro" id="IPR008963">
    <property type="entry name" value="Purple_acid_Pase-like_N"/>
</dbReference>
<dbReference type="InterPro" id="IPR004843">
    <property type="entry name" value="Calcineurin-like_PHP"/>
</dbReference>
<keyword evidence="2" id="KW-0325">Glycoprotein</keyword>
<evidence type="ECO:0000256" key="3">
    <source>
        <dbReference type="RuleBase" id="RU361203"/>
    </source>
</evidence>
<dbReference type="SUPFAM" id="SSF49363">
    <property type="entry name" value="Purple acid phosphatase, N-terminal domain"/>
    <property type="match status" value="1"/>
</dbReference>
<dbReference type="InterPro" id="IPR029052">
    <property type="entry name" value="Metallo-depent_PP-like"/>
</dbReference>
<name>A0A0L0DMA7_THETB</name>
<organism evidence="7 8">
    <name type="scientific">Thecamonas trahens ATCC 50062</name>
    <dbReference type="NCBI Taxonomy" id="461836"/>
    <lineage>
        <taxon>Eukaryota</taxon>
        <taxon>Apusozoa</taxon>
        <taxon>Apusomonadida</taxon>
        <taxon>Apusomonadidae</taxon>
        <taxon>Thecamonas</taxon>
    </lineage>
</organism>
<dbReference type="PANTHER" id="PTHR45867:SF3">
    <property type="entry name" value="ACID PHOSPHATASE TYPE 7"/>
    <property type="match status" value="1"/>
</dbReference>
<evidence type="ECO:0000256" key="1">
    <source>
        <dbReference type="ARBA" id="ARBA00022729"/>
    </source>
</evidence>
<evidence type="ECO:0000259" key="6">
    <source>
        <dbReference type="Pfam" id="PF16656"/>
    </source>
</evidence>
<dbReference type="Proteomes" id="UP000054408">
    <property type="component" value="Unassembled WGS sequence"/>
</dbReference>
<dbReference type="Gene3D" id="3.60.21.10">
    <property type="match status" value="1"/>
</dbReference>
<keyword evidence="1 3" id="KW-0732">Signal</keyword>
<evidence type="ECO:0000259" key="5">
    <source>
        <dbReference type="Pfam" id="PF14008"/>
    </source>
</evidence>
<dbReference type="EMBL" id="GL349437">
    <property type="protein sequence ID" value="KNC53454.1"/>
    <property type="molecule type" value="Genomic_DNA"/>
</dbReference>
<gene>
    <name evidence="7" type="ORF">AMSG_01167</name>
</gene>
<protein>
    <recommendedName>
        <fullName evidence="3">Purple acid phosphatase</fullName>
        <ecNumber evidence="3">3.1.3.2</ecNumber>
    </recommendedName>
</protein>
<dbReference type="Pfam" id="PF14008">
    <property type="entry name" value="Metallophos_C"/>
    <property type="match status" value="1"/>
</dbReference>
<dbReference type="Pfam" id="PF16656">
    <property type="entry name" value="Pur_ac_phosph_N"/>
    <property type="match status" value="1"/>
</dbReference>
<dbReference type="OMA" id="SSMWITW"/>
<dbReference type="PANTHER" id="PTHR45867">
    <property type="entry name" value="PURPLE ACID PHOSPHATASE"/>
    <property type="match status" value="1"/>
</dbReference>
<evidence type="ECO:0000313" key="7">
    <source>
        <dbReference type="EMBL" id="KNC53454.1"/>
    </source>
</evidence>
<feature type="domain" description="Purple acid phosphatase N-terminal" evidence="6">
    <location>
        <begin position="28"/>
        <end position="118"/>
    </location>
</feature>
<dbReference type="GeneID" id="25560928"/>
<dbReference type="InterPro" id="IPR025733">
    <property type="entry name" value="PAPs_C"/>
</dbReference>
<evidence type="ECO:0000256" key="2">
    <source>
        <dbReference type="ARBA" id="ARBA00023180"/>
    </source>
</evidence>
<dbReference type="OrthoDB" id="45007at2759"/>
<dbReference type="EC" id="3.1.3.2" evidence="3"/>
<proteinExistence type="inferred from homology"/>
<dbReference type="CDD" id="cd00839">
    <property type="entry name" value="MPP_PAPs"/>
    <property type="match status" value="1"/>
</dbReference>
<dbReference type="InterPro" id="IPR015914">
    <property type="entry name" value="PAPs_N"/>
</dbReference>
<sequence length="443" mass="48537">MAVAVAMVAILSCGAVVVASEAVGRSQPQALHLALGNSADAYVVSWLTLDETRTSTVKYGTAPGALDKIATGSARIYDHVGGGFNHFVTLDALPANAKIYYLVGDAEGGFSDVFFFETRRAEAGKAPMTFAIYGDLGLDKGEPSIAAINSHGAQGEYDFVLHLGDISYANDAIISHNSTHDYEEIWRDWFAALAPTMTRTPYMVMPGNHESWSRSPLSGIQTFNFTVYKYKFQMPGAAAGSDTSMFYSFDYGLVHFIALSTETDYDGHPIDFYVKQYKQVNWLRADLAKAAANRANVPWIIVMGHRPVYCTGSPYSKDSVPTENSATLQAWLEPLFKEYRVDAYVSGHAHRYERQFPTYRNQPTSRSYTAPGGTVYLVSGGAGNVEGHSSGGADAVWTAYKNITDFGYSTMTVVNATHLEWQWRVSATDELADAITIVSDHDW</sequence>
<dbReference type="SUPFAM" id="SSF56300">
    <property type="entry name" value="Metallo-dependent phosphatases"/>
    <property type="match status" value="1"/>
</dbReference>
<keyword evidence="3" id="KW-0378">Hydrolase</keyword>
<keyword evidence="8" id="KW-1185">Reference proteome</keyword>
<dbReference type="Pfam" id="PF00149">
    <property type="entry name" value="Metallophos"/>
    <property type="match status" value="1"/>
</dbReference>
<dbReference type="AlphaFoldDB" id="A0A0L0DMA7"/>
<dbReference type="InterPro" id="IPR041792">
    <property type="entry name" value="MPP_PAP"/>
</dbReference>
<evidence type="ECO:0000259" key="4">
    <source>
        <dbReference type="Pfam" id="PF00149"/>
    </source>
</evidence>
<dbReference type="STRING" id="461836.A0A0L0DMA7"/>
<feature type="domain" description="Purple acid phosphatase C-terminal" evidence="5">
    <location>
        <begin position="373"/>
        <end position="433"/>
    </location>
</feature>
<reference evidence="7 8" key="1">
    <citation type="submission" date="2010-05" db="EMBL/GenBank/DDBJ databases">
        <title>The Genome Sequence of Thecamonas trahens ATCC 50062.</title>
        <authorList>
            <consortium name="The Broad Institute Genome Sequencing Platform"/>
            <person name="Russ C."/>
            <person name="Cuomo C."/>
            <person name="Shea T."/>
            <person name="Young S.K."/>
            <person name="Zeng Q."/>
            <person name="Koehrsen M."/>
            <person name="Haas B."/>
            <person name="Borodovsky M."/>
            <person name="Guigo R."/>
            <person name="Alvarado L."/>
            <person name="Berlin A."/>
            <person name="Bochicchio J."/>
            <person name="Borenstein D."/>
            <person name="Chapman S."/>
            <person name="Chen Z."/>
            <person name="Freedman E."/>
            <person name="Gellesch M."/>
            <person name="Goldberg J."/>
            <person name="Griggs A."/>
            <person name="Gujja S."/>
            <person name="Heilman E."/>
            <person name="Heiman D."/>
            <person name="Hepburn T."/>
            <person name="Howarth C."/>
            <person name="Jen D."/>
            <person name="Larson L."/>
            <person name="Mehta T."/>
            <person name="Park D."/>
            <person name="Pearson M."/>
            <person name="Roberts A."/>
            <person name="Saif S."/>
            <person name="Shenoy N."/>
            <person name="Sisk P."/>
            <person name="Stolte C."/>
            <person name="Sykes S."/>
            <person name="Thomson T."/>
            <person name="Walk T."/>
            <person name="White J."/>
            <person name="Yandava C."/>
            <person name="Burger G."/>
            <person name="Gray M.W."/>
            <person name="Holland P.W.H."/>
            <person name="King N."/>
            <person name="Lang F.B.F."/>
            <person name="Roger A.J."/>
            <person name="Ruiz-Trillo I."/>
            <person name="Lander E."/>
            <person name="Nusbaum C."/>
        </authorList>
    </citation>
    <scope>NUCLEOTIDE SEQUENCE [LARGE SCALE GENOMIC DNA]</scope>
    <source>
        <strain evidence="7 8">ATCC 50062</strain>
    </source>
</reference>
<feature type="chain" id="PRO_5005394108" description="Purple acid phosphatase" evidence="3">
    <location>
        <begin position="20"/>
        <end position="443"/>
    </location>
</feature>
<dbReference type="GO" id="GO:0046872">
    <property type="term" value="F:metal ion binding"/>
    <property type="evidence" value="ECO:0007669"/>
    <property type="project" value="InterPro"/>
</dbReference>